<dbReference type="Proteomes" id="UP000292627">
    <property type="component" value="Unassembled WGS sequence"/>
</dbReference>
<feature type="chain" id="PRO_5020845842" evidence="8">
    <location>
        <begin position="20"/>
        <end position="51"/>
    </location>
</feature>
<evidence type="ECO:0000313" key="9">
    <source>
        <dbReference type="EMBL" id="TAA26595.1"/>
    </source>
</evidence>
<keyword evidence="6 9" id="KW-0449">Lipoprotein</keyword>
<protein>
    <submittedName>
        <fullName evidence="9">Entericidin A/B family lipoprotein</fullName>
    </submittedName>
</protein>
<dbReference type="OrthoDB" id="9181810at2"/>
<keyword evidence="2" id="KW-1003">Cell membrane</keyword>
<evidence type="ECO:0000256" key="1">
    <source>
        <dbReference type="ARBA" id="ARBA00010296"/>
    </source>
</evidence>
<evidence type="ECO:0000256" key="6">
    <source>
        <dbReference type="ARBA" id="ARBA00023288"/>
    </source>
</evidence>
<sequence>MKRTICLLVLSVFFAGSLAACNTVKGAGQDVQKVGSKMEDSADKTGGTGTK</sequence>
<dbReference type="EMBL" id="SHMC01000002">
    <property type="protein sequence ID" value="TAA26595.1"/>
    <property type="molecule type" value="Genomic_DNA"/>
</dbReference>
<comment type="caution">
    <text evidence="9">The sequence shown here is derived from an EMBL/GenBank/DDBJ whole genome shotgun (WGS) entry which is preliminary data.</text>
</comment>
<reference evidence="9 10" key="1">
    <citation type="submission" date="2019-02" db="EMBL/GenBank/DDBJ databases">
        <title>WGS of Pseudoxanthomonas species novum from clinical isolates.</title>
        <authorList>
            <person name="Bernier A.-M."/>
            <person name="Bernard K."/>
            <person name="Vachon A."/>
        </authorList>
    </citation>
    <scope>NUCLEOTIDE SEQUENCE [LARGE SCALE GENOMIC DNA]</scope>
    <source>
        <strain evidence="9 10">NML171200</strain>
    </source>
</reference>
<gene>
    <name evidence="9" type="ORF">EA660_05025</name>
</gene>
<dbReference type="GO" id="GO:0009636">
    <property type="term" value="P:response to toxic substance"/>
    <property type="evidence" value="ECO:0007669"/>
    <property type="project" value="InterPro"/>
</dbReference>
<evidence type="ECO:0000313" key="10">
    <source>
        <dbReference type="Proteomes" id="UP000292627"/>
    </source>
</evidence>
<accession>A0A4Q8LDF4</accession>
<dbReference type="RefSeq" id="WP_130550471.1">
    <property type="nucleotide sequence ID" value="NZ_SHMC01000002.1"/>
</dbReference>
<evidence type="ECO:0000256" key="5">
    <source>
        <dbReference type="ARBA" id="ARBA00023139"/>
    </source>
</evidence>
<evidence type="ECO:0000256" key="7">
    <source>
        <dbReference type="SAM" id="MobiDB-lite"/>
    </source>
</evidence>
<keyword evidence="4" id="KW-0472">Membrane</keyword>
<keyword evidence="3 8" id="KW-0732">Signal</keyword>
<feature type="signal peptide" evidence="8">
    <location>
        <begin position="1"/>
        <end position="19"/>
    </location>
</feature>
<evidence type="ECO:0000256" key="3">
    <source>
        <dbReference type="ARBA" id="ARBA00022729"/>
    </source>
</evidence>
<organism evidence="9 10">
    <name type="scientific">Pseudoxanthomonas winnipegensis</name>
    <dbReference type="NCBI Taxonomy" id="2480810"/>
    <lineage>
        <taxon>Bacteria</taxon>
        <taxon>Pseudomonadati</taxon>
        <taxon>Pseudomonadota</taxon>
        <taxon>Gammaproteobacteria</taxon>
        <taxon>Lysobacterales</taxon>
        <taxon>Lysobacteraceae</taxon>
        <taxon>Pseudoxanthomonas</taxon>
    </lineage>
</organism>
<evidence type="ECO:0000256" key="2">
    <source>
        <dbReference type="ARBA" id="ARBA00022475"/>
    </source>
</evidence>
<dbReference type="InterPro" id="IPR012556">
    <property type="entry name" value="Entericidin"/>
</dbReference>
<dbReference type="GO" id="GO:0016020">
    <property type="term" value="C:membrane"/>
    <property type="evidence" value="ECO:0007669"/>
    <property type="project" value="InterPro"/>
</dbReference>
<dbReference type="PROSITE" id="PS51257">
    <property type="entry name" value="PROKAR_LIPOPROTEIN"/>
    <property type="match status" value="1"/>
</dbReference>
<dbReference type="Pfam" id="PF08085">
    <property type="entry name" value="Entericidin"/>
    <property type="match status" value="1"/>
</dbReference>
<keyword evidence="5" id="KW-0564">Palmitate</keyword>
<comment type="similarity">
    <text evidence="1">Belongs to the EcnA/EcnB lipoprotein family.</text>
</comment>
<feature type="region of interest" description="Disordered" evidence="7">
    <location>
        <begin position="29"/>
        <end position="51"/>
    </location>
</feature>
<evidence type="ECO:0000256" key="4">
    <source>
        <dbReference type="ARBA" id="ARBA00023136"/>
    </source>
</evidence>
<evidence type="ECO:0000256" key="8">
    <source>
        <dbReference type="SAM" id="SignalP"/>
    </source>
</evidence>
<proteinExistence type="inferred from homology"/>
<dbReference type="AlphaFoldDB" id="A0A4Q8LDF4"/>
<name>A0A4Q8LDF4_9GAMM</name>